<name>A0AA35KHD8_9SAUR</name>
<feature type="chain" id="PRO_5041217976" evidence="2">
    <location>
        <begin position="30"/>
        <end position="92"/>
    </location>
</feature>
<evidence type="ECO:0000313" key="4">
    <source>
        <dbReference type="Proteomes" id="UP001178461"/>
    </source>
</evidence>
<dbReference type="Proteomes" id="UP001178461">
    <property type="component" value="Chromosome 6"/>
</dbReference>
<dbReference type="AlphaFoldDB" id="A0AA35KHD8"/>
<proteinExistence type="predicted"/>
<feature type="region of interest" description="Disordered" evidence="1">
    <location>
        <begin position="26"/>
        <end position="92"/>
    </location>
</feature>
<accession>A0AA35KHD8</accession>
<evidence type="ECO:0000256" key="2">
    <source>
        <dbReference type="SAM" id="SignalP"/>
    </source>
</evidence>
<evidence type="ECO:0000313" key="3">
    <source>
        <dbReference type="EMBL" id="CAI5777462.1"/>
    </source>
</evidence>
<evidence type="ECO:0000256" key="1">
    <source>
        <dbReference type="SAM" id="MobiDB-lite"/>
    </source>
</evidence>
<feature type="signal peptide" evidence="2">
    <location>
        <begin position="1"/>
        <end position="29"/>
    </location>
</feature>
<keyword evidence="2" id="KW-0732">Signal</keyword>
<dbReference type="EMBL" id="OX395131">
    <property type="protein sequence ID" value="CAI5777462.1"/>
    <property type="molecule type" value="Genomic_DNA"/>
</dbReference>
<reference evidence="3" key="1">
    <citation type="submission" date="2022-12" db="EMBL/GenBank/DDBJ databases">
        <authorList>
            <person name="Alioto T."/>
            <person name="Alioto T."/>
            <person name="Gomez Garrido J."/>
        </authorList>
    </citation>
    <scope>NUCLEOTIDE SEQUENCE</scope>
</reference>
<protein>
    <submittedName>
        <fullName evidence="3">Uncharacterized protein</fullName>
    </submittedName>
</protein>
<organism evidence="3 4">
    <name type="scientific">Podarcis lilfordi</name>
    <name type="common">Lilford's wall lizard</name>
    <dbReference type="NCBI Taxonomy" id="74358"/>
    <lineage>
        <taxon>Eukaryota</taxon>
        <taxon>Metazoa</taxon>
        <taxon>Chordata</taxon>
        <taxon>Craniata</taxon>
        <taxon>Vertebrata</taxon>
        <taxon>Euteleostomi</taxon>
        <taxon>Lepidosauria</taxon>
        <taxon>Squamata</taxon>
        <taxon>Bifurcata</taxon>
        <taxon>Unidentata</taxon>
        <taxon>Episquamata</taxon>
        <taxon>Laterata</taxon>
        <taxon>Lacertibaenia</taxon>
        <taxon>Lacertidae</taxon>
        <taxon>Podarcis</taxon>
    </lineage>
</organism>
<sequence length="92" mass="9746">MGGGCGCCAPGRAVLLLLAALGIPRSAAARSPRGRPAPPSADRPGRRRHRRSRSCSPLAPRRRLVALPGRASCPRPLGAPARAALRRRRRRG</sequence>
<gene>
    <name evidence="3" type="ORF">PODLI_1B029658</name>
</gene>
<feature type="compositionally biased region" description="Low complexity" evidence="1">
    <location>
        <begin position="74"/>
        <end position="83"/>
    </location>
</feature>
<keyword evidence="4" id="KW-1185">Reference proteome</keyword>